<comment type="similarity">
    <text evidence="2">Belongs to the sulfatase family.</text>
</comment>
<evidence type="ECO:0000313" key="9">
    <source>
        <dbReference type="EMBL" id="CTQ77539.1"/>
    </source>
</evidence>
<dbReference type="Gene3D" id="3.30.1120.10">
    <property type="match status" value="1"/>
</dbReference>
<dbReference type="InterPro" id="IPR050738">
    <property type="entry name" value="Sulfatase"/>
</dbReference>
<evidence type="ECO:0000256" key="1">
    <source>
        <dbReference type="ARBA" id="ARBA00001913"/>
    </source>
</evidence>
<evidence type="ECO:0000256" key="5">
    <source>
        <dbReference type="ARBA" id="ARBA00022801"/>
    </source>
</evidence>
<feature type="signal peptide" evidence="7">
    <location>
        <begin position="1"/>
        <end position="30"/>
    </location>
</feature>
<keyword evidence="5 9" id="KW-0378">Hydrolase</keyword>
<accession>A0A0M7ARL4</accession>
<evidence type="ECO:0000256" key="4">
    <source>
        <dbReference type="ARBA" id="ARBA00022729"/>
    </source>
</evidence>
<name>A0A0M7ARL4_9HYPH</name>
<evidence type="ECO:0000313" key="10">
    <source>
        <dbReference type="Proteomes" id="UP000053235"/>
    </source>
</evidence>
<comment type="cofactor">
    <cofactor evidence="1">
        <name>Ca(2+)</name>
        <dbReference type="ChEBI" id="CHEBI:29108"/>
    </cofactor>
</comment>
<evidence type="ECO:0000259" key="8">
    <source>
        <dbReference type="Pfam" id="PF00884"/>
    </source>
</evidence>
<keyword evidence="4 7" id="KW-0732">Signal</keyword>
<dbReference type="Proteomes" id="UP000053235">
    <property type="component" value="Unassembled WGS sequence"/>
</dbReference>
<evidence type="ECO:0000256" key="2">
    <source>
        <dbReference type="ARBA" id="ARBA00008779"/>
    </source>
</evidence>
<sequence>MQWFRSCQNGSALAVLLAGSALILPHSAAAQDGTEIIHDAEFYVLQAQNGDRWTEEDEGLQAKLAELEERFGTKPNLIHIMWDDTAYGDLGIPAIQAVRGLTTPNINKLAEDGMMFTRMYTEVGCTPSRAAAATGRMAIRSGMYNIGMLQESHGLHADEVTMAEVLGEAGYNTAFYGKWHLGDIEQSYPHNQGFDEALFTGYNQILSLNTREAEQGNASIGLFEDMLVENPYKLDDTFVTKDWVMVAEGTKGGETLQWRDNTTETYESIDAEGLDRMFAFMERSVEAGEPFYVANWPMMANFMPIRPKCTRARALLQNGLQCTVDPMIADIRAKLEELGVSENTLIVAMADNGPMSHNPPPGTGFAETIFRGGKGDFLEGGVRVPAFAVWPGMIEPGSLPGDMIHITDIFTTFASLGGAMGNIPTDRVIDGLDQTSLLLNGDGHSRRDYTFTYAGPMLGAIVKGDYKRHFISPDPVGDASGIPAAFYFLPSDPREVQPMLTNLIHLKRPFNRMRLRHDLWKEKYPDRPETHGIPWTGIANASEDLKREQDPQLVLKDLPFDPLEYIEHLDELPFDPAADPSIGQ</sequence>
<dbReference type="PANTHER" id="PTHR42693:SF42">
    <property type="entry name" value="ARYLSULFATASE G"/>
    <property type="match status" value="1"/>
</dbReference>
<dbReference type="RefSeq" id="WP_055674085.1">
    <property type="nucleotide sequence ID" value="NZ_CXWD01000036.1"/>
</dbReference>
<dbReference type="STRING" id="388408.LAX5112_04944"/>
<dbReference type="InterPro" id="IPR017850">
    <property type="entry name" value="Alkaline_phosphatase_core_sf"/>
</dbReference>
<evidence type="ECO:0000256" key="7">
    <source>
        <dbReference type="SAM" id="SignalP"/>
    </source>
</evidence>
<dbReference type="InterPro" id="IPR000917">
    <property type="entry name" value="Sulfatase_N"/>
</dbReference>
<dbReference type="SUPFAM" id="SSF53649">
    <property type="entry name" value="Alkaline phosphatase-like"/>
    <property type="match status" value="1"/>
</dbReference>
<evidence type="ECO:0000256" key="3">
    <source>
        <dbReference type="ARBA" id="ARBA00022723"/>
    </source>
</evidence>
<dbReference type="EMBL" id="CXWD01000036">
    <property type="protein sequence ID" value="CTQ77539.1"/>
    <property type="molecule type" value="Genomic_DNA"/>
</dbReference>
<organism evidence="9 10">
    <name type="scientific">Roseibium alexandrii</name>
    <dbReference type="NCBI Taxonomy" id="388408"/>
    <lineage>
        <taxon>Bacteria</taxon>
        <taxon>Pseudomonadati</taxon>
        <taxon>Pseudomonadota</taxon>
        <taxon>Alphaproteobacteria</taxon>
        <taxon>Hyphomicrobiales</taxon>
        <taxon>Stappiaceae</taxon>
        <taxon>Roseibium</taxon>
    </lineage>
</organism>
<dbReference type="OrthoDB" id="9803751at2"/>
<feature type="chain" id="PRO_5005809890" evidence="7">
    <location>
        <begin position="31"/>
        <end position="584"/>
    </location>
</feature>
<keyword evidence="10" id="KW-1185">Reference proteome</keyword>
<feature type="domain" description="Sulfatase N-terminal" evidence="8">
    <location>
        <begin position="75"/>
        <end position="418"/>
    </location>
</feature>
<protein>
    <submittedName>
        <fullName evidence="9">Arylsulfatase</fullName>
        <ecNumber evidence="9">3.1.6.1</ecNumber>
    </submittedName>
</protein>
<dbReference type="GO" id="GO:0046872">
    <property type="term" value="F:metal ion binding"/>
    <property type="evidence" value="ECO:0007669"/>
    <property type="project" value="UniProtKB-KW"/>
</dbReference>
<dbReference type="Gene3D" id="3.40.720.10">
    <property type="entry name" value="Alkaline Phosphatase, subunit A"/>
    <property type="match status" value="1"/>
</dbReference>
<keyword evidence="6" id="KW-0106">Calcium</keyword>
<keyword evidence="3" id="KW-0479">Metal-binding</keyword>
<dbReference type="AlphaFoldDB" id="A0A0M7ARL4"/>
<dbReference type="EC" id="3.1.6.1" evidence="9"/>
<dbReference type="GO" id="GO:0004065">
    <property type="term" value="F:arylsulfatase activity"/>
    <property type="evidence" value="ECO:0007669"/>
    <property type="project" value="UniProtKB-EC"/>
</dbReference>
<gene>
    <name evidence="9" type="primary">atsA_5</name>
    <name evidence="9" type="ORF">LAX5112_04944</name>
</gene>
<evidence type="ECO:0000256" key="6">
    <source>
        <dbReference type="ARBA" id="ARBA00022837"/>
    </source>
</evidence>
<proteinExistence type="inferred from homology"/>
<dbReference type="PANTHER" id="PTHR42693">
    <property type="entry name" value="ARYLSULFATASE FAMILY MEMBER"/>
    <property type="match status" value="1"/>
</dbReference>
<dbReference type="Pfam" id="PF00884">
    <property type="entry name" value="Sulfatase"/>
    <property type="match status" value="1"/>
</dbReference>
<reference evidence="10" key="1">
    <citation type="submission" date="2015-07" db="EMBL/GenBank/DDBJ databases">
        <authorList>
            <person name="Rodrigo-Torres Lidia"/>
            <person name="Arahal R.David."/>
        </authorList>
    </citation>
    <scope>NUCLEOTIDE SEQUENCE [LARGE SCALE GENOMIC DNA]</scope>
    <source>
        <strain evidence="10">CECT 5112</strain>
    </source>
</reference>